<proteinExistence type="predicted"/>
<organism evidence="2 3">
    <name type="scientific">Peptostreptococcus equinus</name>
    <dbReference type="NCBI Taxonomy" id="3003601"/>
    <lineage>
        <taxon>Bacteria</taxon>
        <taxon>Bacillati</taxon>
        <taxon>Bacillota</taxon>
        <taxon>Clostridia</taxon>
        <taxon>Peptostreptococcales</taxon>
        <taxon>Peptostreptococcaceae</taxon>
        <taxon>Peptostreptococcus</taxon>
    </lineage>
</organism>
<sequence>MNKVKKVPQRKCIACQQRGDKKSLVRIVKTKENEIFLDPSGRANGRGAYVCATEECLNKAIKSKALNRAFKMNVEDEIYNHLIDELRKINKEEIK</sequence>
<dbReference type="EMBL" id="CP114052">
    <property type="protein sequence ID" value="WAW15640.1"/>
    <property type="molecule type" value="Genomic_DNA"/>
</dbReference>
<keyword evidence="3" id="KW-1185">Reference proteome</keyword>
<name>A0ABY7JQL1_9FIRM</name>
<evidence type="ECO:0000313" key="3">
    <source>
        <dbReference type="Proteomes" id="UP001164187"/>
    </source>
</evidence>
<accession>A0ABY7JQL1</accession>
<dbReference type="Gene3D" id="3.30.1230.10">
    <property type="entry name" value="YlxR-like"/>
    <property type="match status" value="1"/>
</dbReference>
<gene>
    <name evidence="2" type="ORF">O0R46_04115</name>
</gene>
<dbReference type="NCBIfam" id="NF047356">
    <property type="entry name" value="RNA_bind_RnpM"/>
    <property type="match status" value="1"/>
</dbReference>
<evidence type="ECO:0000259" key="1">
    <source>
        <dbReference type="Pfam" id="PF04296"/>
    </source>
</evidence>
<dbReference type="SUPFAM" id="SSF64376">
    <property type="entry name" value="YlxR-like"/>
    <property type="match status" value="1"/>
</dbReference>
<feature type="domain" description="YlxR" evidence="1">
    <location>
        <begin position="10"/>
        <end position="82"/>
    </location>
</feature>
<dbReference type="PANTHER" id="PTHR34215">
    <property type="entry name" value="BLL0784 PROTEIN"/>
    <property type="match status" value="1"/>
</dbReference>
<dbReference type="InterPro" id="IPR035931">
    <property type="entry name" value="YlxR-like_sf"/>
</dbReference>
<dbReference type="Pfam" id="PF04296">
    <property type="entry name" value="YlxR"/>
    <property type="match status" value="1"/>
</dbReference>
<protein>
    <submittedName>
        <fullName evidence="2">YlxR family protein</fullName>
    </submittedName>
</protein>
<dbReference type="Proteomes" id="UP001164187">
    <property type="component" value="Chromosome"/>
</dbReference>
<reference evidence="2" key="1">
    <citation type="submission" date="2022-12" db="EMBL/GenBank/DDBJ databases">
        <title>Peptostreptococcus.</title>
        <authorList>
            <person name="Lee S.H."/>
        </authorList>
    </citation>
    <scope>NUCLEOTIDE SEQUENCE</scope>
    <source>
        <strain evidence="2">CBA3647</strain>
    </source>
</reference>
<evidence type="ECO:0000313" key="2">
    <source>
        <dbReference type="EMBL" id="WAW15640.1"/>
    </source>
</evidence>
<dbReference type="InterPro" id="IPR007393">
    <property type="entry name" value="YlxR_dom"/>
</dbReference>
<dbReference type="CDD" id="cd00279">
    <property type="entry name" value="YlxR"/>
    <property type="match status" value="1"/>
</dbReference>
<dbReference type="RefSeq" id="WP_269312316.1">
    <property type="nucleotide sequence ID" value="NZ_CP114052.1"/>
</dbReference>
<dbReference type="InterPro" id="IPR037465">
    <property type="entry name" value="YlxR"/>
</dbReference>
<dbReference type="PANTHER" id="PTHR34215:SF1">
    <property type="entry name" value="YLXR DOMAIN-CONTAINING PROTEIN"/>
    <property type="match status" value="1"/>
</dbReference>